<dbReference type="GO" id="GO:0016702">
    <property type="term" value="F:oxidoreductase activity, acting on single donors with incorporation of molecular oxygen, incorporation of two atoms of oxygen"/>
    <property type="evidence" value="ECO:0007669"/>
    <property type="project" value="InterPro"/>
</dbReference>
<evidence type="ECO:0000256" key="1">
    <source>
        <dbReference type="ARBA" id="ARBA00007825"/>
    </source>
</evidence>
<evidence type="ECO:0000256" key="4">
    <source>
        <dbReference type="ARBA" id="ARBA00022964"/>
    </source>
</evidence>
<keyword evidence="2" id="KW-0732">Signal</keyword>
<dbReference type="SUPFAM" id="SSF49482">
    <property type="entry name" value="Aromatic compound dioxygenase"/>
    <property type="match status" value="1"/>
</dbReference>
<dbReference type="Pfam" id="PF00775">
    <property type="entry name" value="Dioxygenase_C"/>
    <property type="match status" value="1"/>
</dbReference>
<dbReference type="InterPro" id="IPR050770">
    <property type="entry name" value="Intradiol_RC_Dioxygenase"/>
</dbReference>
<feature type="domain" description="Intradiol ring-cleavage dioxygenases" evidence="6">
    <location>
        <begin position="92"/>
        <end position="249"/>
    </location>
</feature>
<protein>
    <recommendedName>
        <fullName evidence="6">Intradiol ring-cleavage dioxygenases domain-containing protein</fullName>
    </recommendedName>
</protein>
<evidence type="ECO:0000313" key="8">
    <source>
        <dbReference type="Proteomes" id="UP001165065"/>
    </source>
</evidence>
<gene>
    <name evidence="7" type="ORF">TrCOL_g3454</name>
</gene>
<name>A0A9W7G309_9STRA</name>
<dbReference type="PANTHER" id="PTHR33711">
    <property type="entry name" value="DIOXYGENASE, PUTATIVE (AFU_ORTHOLOGUE AFUA_2G02910)-RELATED"/>
    <property type="match status" value="1"/>
</dbReference>
<dbReference type="PANTHER" id="PTHR33711:SF10">
    <property type="entry name" value="INTRADIOL RING-CLEAVAGE DIOXYGENASES DOMAIN-CONTAINING PROTEIN"/>
    <property type="match status" value="1"/>
</dbReference>
<dbReference type="OrthoDB" id="185085at2759"/>
<dbReference type="Pfam" id="PF04886">
    <property type="entry name" value="PT"/>
    <property type="match status" value="1"/>
</dbReference>
<keyword evidence="3" id="KW-0677">Repeat</keyword>
<dbReference type="EMBL" id="BRYA01000695">
    <property type="protein sequence ID" value="GMI30078.1"/>
    <property type="molecule type" value="Genomic_DNA"/>
</dbReference>
<dbReference type="InterPro" id="IPR006970">
    <property type="entry name" value="PT"/>
</dbReference>
<dbReference type="InterPro" id="IPR000627">
    <property type="entry name" value="Intradiol_dOase_C"/>
</dbReference>
<dbReference type="Gene3D" id="2.60.130.10">
    <property type="entry name" value="Aromatic compound dioxygenase"/>
    <property type="match status" value="1"/>
</dbReference>
<dbReference type="AlphaFoldDB" id="A0A9W7G309"/>
<evidence type="ECO:0000256" key="3">
    <source>
        <dbReference type="ARBA" id="ARBA00022737"/>
    </source>
</evidence>
<dbReference type="GO" id="GO:0008199">
    <property type="term" value="F:ferric iron binding"/>
    <property type="evidence" value="ECO:0007669"/>
    <property type="project" value="InterPro"/>
</dbReference>
<evidence type="ECO:0000313" key="7">
    <source>
        <dbReference type="EMBL" id="GMI30078.1"/>
    </source>
</evidence>
<evidence type="ECO:0000259" key="6">
    <source>
        <dbReference type="Pfam" id="PF00775"/>
    </source>
</evidence>
<dbReference type="InterPro" id="IPR015889">
    <property type="entry name" value="Intradiol_dOase_core"/>
</dbReference>
<keyword evidence="5" id="KW-0560">Oxidoreductase</keyword>
<accession>A0A9W7G309</accession>
<keyword evidence="4" id="KW-0223">Dioxygenase</keyword>
<dbReference type="Proteomes" id="UP001165065">
    <property type="component" value="Unassembled WGS sequence"/>
</dbReference>
<evidence type="ECO:0000256" key="2">
    <source>
        <dbReference type="ARBA" id="ARBA00022729"/>
    </source>
</evidence>
<dbReference type="CDD" id="cd00421">
    <property type="entry name" value="intradiol_dioxygenase"/>
    <property type="match status" value="1"/>
</dbReference>
<comment type="similarity">
    <text evidence="1">Belongs to the intradiol ring-cleavage dioxygenase family.</text>
</comment>
<comment type="caution">
    <text evidence="7">The sequence shown here is derived from an EMBL/GenBank/DDBJ whole genome shotgun (WGS) entry which is preliminary data.</text>
</comment>
<reference evidence="8" key="1">
    <citation type="journal article" date="2023" name="Commun. Biol.">
        <title>Genome analysis of Parmales, the sister group of diatoms, reveals the evolutionary specialization of diatoms from phago-mixotrophs to photoautotrophs.</title>
        <authorList>
            <person name="Ban H."/>
            <person name="Sato S."/>
            <person name="Yoshikawa S."/>
            <person name="Yamada K."/>
            <person name="Nakamura Y."/>
            <person name="Ichinomiya M."/>
            <person name="Sato N."/>
            <person name="Blanc-Mathieu R."/>
            <person name="Endo H."/>
            <person name="Kuwata A."/>
            <person name="Ogata H."/>
        </authorList>
    </citation>
    <scope>NUCLEOTIDE SEQUENCE [LARGE SCALE GENOMIC DNA]</scope>
</reference>
<sequence length="341" mass="36599">MDIASLNKLRLASEFHYLSASFPIVLSGSRPSLSPIASCPSYNQDLITPSDIQGPFYIPPLDVPNPDLFPEREVACVSQPVCSGGGACSDLDYSSGIPLELNGQVFGTDDDGDCWVVDGARVDIWSADVVGQYWSVDDFWRRGLEGGEEEGHSGHYNCRAHVTTTEDGLYSFDTLMPGHYVAGSAWRPRHIHMKITAEGLTEVVTQVYFEGDPLLFEMDTACGSCKSDHPDLIVDVRMHEREGQEGTEFELGMLETLGVVDGEWDTSTLKPTVAPTIAPTVMPAVAPTVAPTDAPTVAPTDAPMKTGPILEGEVGSSAAKMQSPLLGLAVAFLANLVVSHE</sequence>
<organism evidence="7 8">
    <name type="scientific">Triparma columacea</name>
    <dbReference type="NCBI Taxonomy" id="722753"/>
    <lineage>
        <taxon>Eukaryota</taxon>
        <taxon>Sar</taxon>
        <taxon>Stramenopiles</taxon>
        <taxon>Ochrophyta</taxon>
        <taxon>Bolidophyceae</taxon>
        <taxon>Parmales</taxon>
        <taxon>Triparmaceae</taxon>
        <taxon>Triparma</taxon>
    </lineage>
</organism>
<evidence type="ECO:0000256" key="5">
    <source>
        <dbReference type="ARBA" id="ARBA00023002"/>
    </source>
</evidence>
<keyword evidence="8" id="KW-1185">Reference proteome</keyword>
<proteinExistence type="inferred from homology"/>